<protein>
    <submittedName>
        <fullName evidence="1">Uncharacterized protein</fullName>
    </submittedName>
</protein>
<dbReference type="AlphaFoldDB" id="A0A0A8ZF07"/>
<evidence type="ECO:0000313" key="1">
    <source>
        <dbReference type="EMBL" id="JAD33452.1"/>
    </source>
</evidence>
<proteinExistence type="predicted"/>
<dbReference type="EMBL" id="GBRH01264443">
    <property type="protein sequence ID" value="JAD33452.1"/>
    <property type="molecule type" value="Transcribed_RNA"/>
</dbReference>
<sequence length="94" mass="11382">MYHAKKKYYSRLQVALGMLPLILVSKSVESYFKGYLSSHCYQLCQKMIDWDCCLHIFKTRCIYVTNLIVKLHVLYTFHLRMFMMFYLTSYRSVQ</sequence>
<reference evidence="1" key="2">
    <citation type="journal article" date="2015" name="Data Brief">
        <title>Shoot transcriptome of the giant reed, Arundo donax.</title>
        <authorList>
            <person name="Barrero R.A."/>
            <person name="Guerrero F.D."/>
            <person name="Moolhuijzen P."/>
            <person name="Goolsby J.A."/>
            <person name="Tidwell J."/>
            <person name="Bellgard S.E."/>
            <person name="Bellgard M.I."/>
        </authorList>
    </citation>
    <scope>NUCLEOTIDE SEQUENCE</scope>
    <source>
        <tissue evidence="1">Shoot tissue taken approximately 20 cm above the soil surface</tissue>
    </source>
</reference>
<reference evidence="1" key="1">
    <citation type="submission" date="2014-09" db="EMBL/GenBank/DDBJ databases">
        <authorList>
            <person name="Magalhaes I.L.F."/>
            <person name="Oliveira U."/>
            <person name="Santos F.R."/>
            <person name="Vidigal T.H.D.A."/>
            <person name="Brescovit A.D."/>
            <person name="Santos A.J."/>
        </authorList>
    </citation>
    <scope>NUCLEOTIDE SEQUENCE</scope>
    <source>
        <tissue evidence="1">Shoot tissue taken approximately 20 cm above the soil surface</tissue>
    </source>
</reference>
<accession>A0A0A8ZF07</accession>
<organism evidence="1">
    <name type="scientific">Arundo donax</name>
    <name type="common">Giant reed</name>
    <name type="synonym">Donax arundinaceus</name>
    <dbReference type="NCBI Taxonomy" id="35708"/>
    <lineage>
        <taxon>Eukaryota</taxon>
        <taxon>Viridiplantae</taxon>
        <taxon>Streptophyta</taxon>
        <taxon>Embryophyta</taxon>
        <taxon>Tracheophyta</taxon>
        <taxon>Spermatophyta</taxon>
        <taxon>Magnoliopsida</taxon>
        <taxon>Liliopsida</taxon>
        <taxon>Poales</taxon>
        <taxon>Poaceae</taxon>
        <taxon>PACMAD clade</taxon>
        <taxon>Arundinoideae</taxon>
        <taxon>Arundineae</taxon>
        <taxon>Arundo</taxon>
    </lineage>
</organism>
<name>A0A0A8ZF07_ARUDO</name>